<accession>A0ABM1Z7P9</accession>
<keyword evidence="2" id="KW-0677">Repeat</keyword>
<evidence type="ECO:0000313" key="5">
    <source>
        <dbReference type="EnsemblMetazoa" id="AALFPA23_015854.P23094"/>
    </source>
</evidence>
<reference evidence="6" key="1">
    <citation type="journal article" date="2015" name="Proc. Natl. Acad. Sci. U.S.A.">
        <title>Genome sequence of the Asian Tiger mosquito, Aedes albopictus, reveals insights into its biology, genetics, and evolution.</title>
        <authorList>
            <person name="Chen X.G."/>
            <person name="Jiang X."/>
            <person name="Gu J."/>
            <person name="Xu M."/>
            <person name="Wu Y."/>
            <person name="Deng Y."/>
            <person name="Zhang C."/>
            <person name="Bonizzoni M."/>
            <person name="Dermauw W."/>
            <person name="Vontas J."/>
            <person name="Armbruster P."/>
            <person name="Huang X."/>
            <person name="Yang Y."/>
            <person name="Zhang H."/>
            <person name="He W."/>
            <person name="Peng H."/>
            <person name="Liu Y."/>
            <person name="Wu K."/>
            <person name="Chen J."/>
            <person name="Lirakis M."/>
            <person name="Topalis P."/>
            <person name="Van Leeuwen T."/>
            <person name="Hall A.B."/>
            <person name="Jiang X."/>
            <person name="Thorpe C."/>
            <person name="Mueller R.L."/>
            <person name="Sun C."/>
            <person name="Waterhouse R.M."/>
            <person name="Yan G."/>
            <person name="Tu Z.J."/>
            <person name="Fang X."/>
            <person name="James A.A."/>
        </authorList>
    </citation>
    <scope>NUCLEOTIDE SEQUENCE [LARGE SCALE GENOMIC DNA]</scope>
    <source>
        <strain evidence="6">Foshan</strain>
    </source>
</reference>
<sequence length="351" mass="40105">MKGFSIMLLFIAALDGIATFTANINKRDQNAVDIRDFHWPGDADWMRKIPDENFLFFIDAVVDILPQNFTNQFKKCHSTVFYGGDVKTIHINPKLVNVVLERTSTKNVTIEGGRFYQLERLQCSETHLKSVPENINQLKKLKYLILTHNLIETVQLDLLNGLDNLIGILLYGNYIKHIYSHGLVSLPSLTSFHLQNNQMKHLDVCSWSMPSLFELLLAGNKLTHFAINHFSGLKRVTMARNPINCAWENSLLLKDKSDIKFEDGLSCDKESEGVFVLDCPSNFDSRLAVIEQTVLNNSQQFAAINKKIQNIEELLKNLSGKVIEQRNVSNDIIEAFYRSEIERTSQTKRNT</sequence>
<proteinExistence type="predicted"/>
<dbReference type="InterPro" id="IPR050333">
    <property type="entry name" value="SLRP"/>
</dbReference>
<keyword evidence="1" id="KW-0433">Leucine-rich repeat</keyword>
<protein>
    <submittedName>
        <fullName evidence="5">Uncharacterized protein</fullName>
    </submittedName>
</protein>
<dbReference type="InterPro" id="IPR032675">
    <property type="entry name" value="LRR_dom_sf"/>
</dbReference>
<name>A0ABM1Z7P9_AEDAL</name>
<dbReference type="InterPro" id="IPR003591">
    <property type="entry name" value="Leu-rich_rpt_typical-subtyp"/>
</dbReference>
<evidence type="ECO:0000256" key="3">
    <source>
        <dbReference type="SAM" id="Coils"/>
    </source>
</evidence>
<feature type="chain" id="PRO_5047437414" evidence="4">
    <location>
        <begin position="20"/>
        <end position="351"/>
    </location>
</feature>
<dbReference type="SMART" id="SM00369">
    <property type="entry name" value="LRR_TYP"/>
    <property type="match status" value="3"/>
</dbReference>
<evidence type="ECO:0000256" key="4">
    <source>
        <dbReference type="SAM" id="SignalP"/>
    </source>
</evidence>
<organism evidence="5 6">
    <name type="scientific">Aedes albopictus</name>
    <name type="common">Asian tiger mosquito</name>
    <name type="synonym">Stegomyia albopicta</name>
    <dbReference type="NCBI Taxonomy" id="7160"/>
    <lineage>
        <taxon>Eukaryota</taxon>
        <taxon>Metazoa</taxon>
        <taxon>Ecdysozoa</taxon>
        <taxon>Arthropoda</taxon>
        <taxon>Hexapoda</taxon>
        <taxon>Insecta</taxon>
        <taxon>Pterygota</taxon>
        <taxon>Neoptera</taxon>
        <taxon>Endopterygota</taxon>
        <taxon>Diptera</taxon>
        <taxon>Nematocera</taxon>
        <taxon>Culicoidea</taxon>
        <taxon>Culicidae</taxon>
        <taxon>Culicinae</taxon>
        <taxon>Aedini</taxon>
        <taxon>Aedes</taxon>
        <taxon>Stegomyia</taxon>
    </lineage>
</organism>
<dbReference type="Pfam" id="PF13855">
    <property type="entry name" value="LRR_8"/>
    <property type="match status" value="1"/>
</dbReference>
<reference evidence="5" key="2">
    <citation type="submission" date="2025-05" db="UniProtKB">
        <authorList>
            <consortium name="EnsemblMetazoa"/>
        </authorList>
    </citation>
    <scope>IDENTIFICATION</scope>
    <source>
        <strain evidence="5">Foshan</strain>
    </source>
</reference>
<keyword evidence="3" id="KW-0175">Coiled coil</keyword>
<dbReference type="SUPFAM" id="SSF52058">
    <property type="entry name" value="L domain-like"/>
    <property type="match status" value="1"/>
</dbReference>
<dbReference type="Gene3D" id="3.80.10.10">
    <property type="entry name" value="Ribonuclease Inhibitor"/>
    <property type="match status" value="1"/>
</dbReference>
<dbReference type="InterPro" id="IPR001611">
    <property type="entry name" value="Leu-rich_rpt"/>
</dbReference>
<evidence type="ECO:0000313" key="6">
    <source>
        <dbReference type="Proteomes" id="UP000069940"/>
    </source>
</evidence>
<dbReference type="GeneID" id="115264018"/>
<dbReference type="Proteomes" id="UP000069940">
    <property type="component" value="Unassembled WGS sequence"/>
</dbReference>
<evidence type="ECO:0000256" key="1">
    <source>
        <dbReference type="ARBA" id="ARBA00022614"/>
    </source>
</evidence>
<dbReference type="PANTHER" id="PTHR45712:SF22">
    <property type="entry name" value="INSULIN-LIKE GROWTH FACTOR-BINDING PROTEIN COMPLEX ACID LABILE SUBUNIT"/>
    <property type="match status" value="1"/>
</dbReference>
<feature type="signal peptide" evidence="4">
    <location>
        <begin position="1"/>
        <end position="19"/>
    </location>
</feature>
<dbReference type="PANTHER" id="PTHR45712">
    <property type="entry name" value="AGAP008170-PA"/>
    <property type="match status" value="1"/>
</dbReference>
<keyword evidence="6" id="KW-1185">Reference proteome</keyword>
<dbReference type="EnsemblMetazoa" id="AALFPA23_015854.R23094">
    <property type="protein sequence ID" value="AALFPA23_015854.P23094"/>
    <property type="gene ID" value="AALFPA23_015854"/>
</dbReference>
<feature type="coiled-coil region" evidence="3">
    <location>
        <begin position="301"/>
        <end position="328"/>
    </location>
</feature>
<evidence type="ECO:0000256" key="2">
    <source>
        <dbReference type="ARBA" id="ARBA00022737"/>
    </source>
</evidence>
<dbReference type="RefSeq" id="XP_062701188.1">
    <property type="nucleotide sequence ID" value="XM_062845204.1"/>
</dbReference>
<keyword evidence="4" id="KW-0732">Signal</keyword>